<accession>A0ABP8R9J2</accession>
<evidence type="ECO:0000313" key="2">
    <source>
        <dbReference type="Proteomes" id="UP001500503"/>
    </source>
</evidence>
<proteinExistence type="predicted"/>
<evidence type="ECO:0000313" key="1">
    <source>
        <dbReference type="EMBL" id="GAA4522769.1"/>
    </source>
</evidence>
<gene>
    <name evidence="1" type="ORF">GCM10023191_102150</name>
</gene>
<reference evidence="2" key="1">
    <citation type="journal article" date="2019" name="Int. J. Syst. Evol. Microbiol.">
        <title>The Global Catalogue of Microorganisms (GCM) 10K type strain sequencing project: providing services to taxonomists for standard genome sequencing and annotation.</title>
        <authorList>
            <consortium name="The Broad Institute Genomics Platform"/>
            <consortium name="The Broad Institute Genome Sequencing Center for Infectious Disease"/>
            <person name="Wu L."/>
            <person name="Ma J."/>
        </authorList>
    </citation>
    <scope>NUCLEOTIDE SEQUENCE [LARGE SCALE GENOMIC DNA]</scope>
    <source>
        <strain evidence="2">JCM 17933</strain>
    </source>
</reference>
<protein>
    <submittedName>
        <fullName evidence="1">Uncharacterized protein</fullName>
    </submittedName>
</protein>
<organism evidence="1 2">
    <name type="scientific">Actinoallomurus oryzae</name>
    <dbReference type="NCBI Taxonomy" id="502180"/>
    <lineage>
        <taxon>Bacteria</taxon>
        <taxon>Bacillati</taxon>
        <taxon>Actinomycetota</taxon>
        <taxon>Actinomycetes</taxon>
        <taxon>Streptosporangiales</taxon>
        <taxon>Thermomonosporaceae</taxon>
        <taxon>Actinoallomurus</taxon>
    </lineage>
</organism>
<name>A0ABP8R9J2_9ACTN</name>
<dbReference type="EMBL" id="BAABHF010000096">
    <property type="protein sequence ID" value="GAA4522769.1"/>
    <property type="molecule type" value="Genomic_DNA"/>
</dbReference>
<keyword evidence="2" id="KW-1185">Reference proteome</keyword>
<comment type="caution">
    <text evidence="1">The sequence shown here is derived from an EMBL/GenBank/DDBJ whole genome shotgun (WGS) entry which is preliminary data.</text>
</comment>
<dbReference type="Proteomes" id="UP001500503">
    <property type="component" value="Unassembled WGS sequence"/>
</dbReference>
<sequence>MVGAVAALQQPGLFEGVLGVEVAATEVCVVGPVAEGECGGQDGGFVAGEFFVE</sequence>